<protein>
    <submittedName>
        <fullName evidence="1">Uncharacterized protein</fullName>
    </submittedName>
</protein>
<reference evidence="1" key="1">
    <citation type="journal article" date="2015" name="Nature">
        <title>Complex archaea that bridge the gap between prokaryotes and eukaryotes.</title>
        <authorList>
            <person name="Spang A."/>
            <person name="Saw J.H."/>
            <person name="Jorgensen S.L."/>
            <person name="Zaremba-Niedzwiedzka K."/>
            <person name="Martijn J."/>
            <person name="Lind A.E."/>
            <person name="van Eijk R."/>
            <person name="Schleper C."/>
            <person name="Guy L."/>
            <person name="Ettema T.J."/>
        </authorList>
    </citation>
    <scope>NUCLEOTIDE SEQUENCE</scope>
</reference>
<evidence type="ECO:0000313" key="1">
    <source>
        <dbReference type="EMBL" id="KKL83099.1"/>
    </source>
</evidence>
<accession>A0A0F9F9N3</accession>
<dbReference type="AlphaFoldDB" id="A0A0F9F9N3"/>
<name>A0A0F9F9N3_9ZZZZ</name>
<comment type="caution">
    <text evidence="1">The sequence shown here is derived from an EMBL/GenBank/DDBJ whole genome shotgun (WGS) entry which is preliminary data.</text>
</comment>
<gene>
    <name evidence="1" type="ORF">LCGC14_1978180</name>
</gene>
<organism evidence="1">
    <name type="scientific">marine sediment metagenome</name>
    <dbReference type="NCBI Taxonomy" id="412755"/>
    <lineage>
        <taxon>unclassified sequences</taxon>
        <taxon>metagenomes</taxon>
        <taxon>ecological metagenomes</taxon>
    </lineage>
</organism>
<sequence>MSKKISFSMKDQKYDTRKPFSTVIQEMIEYCNSYNGSSSLDFIMNKKLITIVIRGTPPEGF</sequence>
<proteinExistence type="predicted"/>
<dbReference type="EMBL" id="LAZR01022083">
    <property type="protein sequence ID" value="KKL83099.1"/>
    <property type="molecule type" value="Genomic_DNA"/>
</dbReference>